<accession>K1UPD4</accession>
<name>K1UPD4_9ZZZZ</name>
<organism evidence="1">
    <name type="scientific">human gut metagenome</name>
    <dbReference type="NCBI Taxonomy" id="408170"/>
    <lineage>
        <taxon>unclassified sequences</taxon>
        <taxon>metagenomes</taxon>
        <taxon>organismal metagenomes</taxon>
    </lineage>
</organism>
<dbReference type="Pfam" id="PF18941">
    <property type="entry name" value="DUF5688"/>
    <property type="match status" value="1"/>
</dbReference>
<evidence type="ECO:0000313" key="1">
    <source>
        <dbReference type="EMBL" id="EKC73336.1"/>
    </source>
</evidence>
<protein>
    <submittedName>
        <fullName evidence="1">Uncharacterized protein</fullName>
    </submittedName>
</protein>
<dbReference type="EMBL" id="AJWY01004104">
    <property type="protein sequence ID" value="EKC73336.1"/>
    <property type="molecule type" value="Genomic_DNA"/>
</dbReference>
<proteinExistence type="predicted"/>
<gene>
    <name evidence="1" type="ORF">LEA_06281</name>
</gene>
<dbReference type="AlphaFoldDB" id="K1UPD4"/>
<feature type="non-terminal residue" evidence="1">
    <location>
        <position position="220"/>
    </location>
</feature>
<dbReference type="InterPro" id="IPR043743">
    <property type="entry name" value="DUF5688"/>
</dbReference>
<reference evidence="1" key="1">
    <citation type="journal article" date="2013" name="Environ. Microbiol.">
        <title>Microbiota from the distal guts of lean and obese adolescents exhibit partial functional redundancy besides clear differences in community structure.</title>
        <authorList>
            <person name="Ferrer M."/>
            <person name="Ruiz A."/>
            <person name="Lanza F."/>
            <person name="Haange S.B."/>
            <person name="Oberbach A."/>
            <person name="Till H."/>
            <person name="Bargiela R."/>
            <person name="Campoy C."/>
            <person name="Segura M.T."/>
            <person name="Richter M."/>
            <person name="von Bergen M."/>
            <person name="Seifert J."/>
            <person name="Suarez A."/>
        </authorList>
    </citation>
    <scope>NUCLEOTIDE SEQUENCE</scope>
</reference>
<comment type="caution">
    <text evidence="1">The sequence shown here is derived from an EMBL/GenBank/DDBJ whole genome shotgun (WGS) entry which is preliminary data.</text>
</comment>
<sequence>MFYGAWYEDDDESVADFLMKLFEENSASLDVSPYVSPEFILDNILPRMVYKDNLSEIQKQNLAYTEYLDLIVLFYLPVEIDALKQNKDPNGQFSIQVSQSVLERAGLSLSEAYEHAVENVKKKTEIIPMWKMLEDTGYPIDLRELNIQLLVVTIDSMYYGAGTLVNSEVLREVSEKIGGDYVVLPSSIHEWIAHPYHEDKLPMYKAMVEEVNRTEVSLEE</sequence>